<keyword evidence="2" id="KW-1185">Reference proteome</keyword>
<dbReference type="GeneID" id="43501122"/>
<dbReference type="STRING" id="1041930.Mtc_1292"/>
<dbReference type="eggNOG" id="arCOG13235">
    <property type="taxonomic scope" value="Archaea"/>
</dbReference>
<dbReference type="AlphaFoldDB" id="H8I9K1"/>
<dbReference type="KEGG" id="mez:Mtc_1292"/>
<dbReference type="HOGENOM" id="CLU_3020967_0_0_2"/>
<evidence type="ECO:0000313" key="1">
    <source>
        <dbReference type="EMBL" id="AFD00046.1"/>
    </source>
</evidence>
<dbReference type="EMBL" id="CP003243">
    <property type="protein sequence ID" value="AFD00046.1"/>
    <property type="molecule type" value="Genomic_DNA"/>
</dbReference>
<dbReference type="OrthoDB" id="377855at2157"/>
<dbReference type="RefSeq" id="WP_014405883.1">
    <property type="nucleotide sequence ID" value="NC_017034.1"/>
</dbReference>
<sequence length="55" mass="6629">MRRYHLVDTALKSYYWSVYKAKGDEGNFGYWCLLDENLFCQEREGCQNCAVRLKR</sequence>
<name>H8I9K1_METCZ</name>
<reference evidence="1 2" key="1">
    <citation type="journal article" date="2012" name="J. Bacteriol.">
        <title>Complete genome sequence of a thermophilic methanogen, Methanocella conradii HZ254, isolated from Chinese rice field soil.</title>
        <authorList>
            <person name="Lu Z."/>
            <person name="Lu Y."/>
        </authorList>
    </citation>
    <scope>NUCLEOTIDE SEQUENCE [LARGE SCALE GENOMIC DNA]</scope>
    <source>
        <strain evidence="2">DSM 24694 / JCM 17849 / CGMCC 1.5162 / HZ254</strain>
    </source>
</reference>
<evidence type="ECO:0000313" key="2">
    <source>
        <dbReference type="Proteomes" id="UP000005233"/>
    </source>
</evidence>
<accession>H8I9K1</accession>
<organism evidence="1 2">
    <name type="scientific">Methanocella conradii (strain DSM 24694 / JCM 17849 / CGMCC 1.5162 / HZ254)</name>
    <dbReference type="NCBI Taxonomy" id="1041930"/>
    <lineage>
        <taxon>Archaea</taxon>
        <taxon>Methanobacteriati</taxon>
        <taxon>Methanobacteriota</taxon>
        <taxon>Stenosarchaea group</taxon>
        <taxon>Methanomicrobia</taxon>
        <taxon>Methanocellales</taxon>
        <taxon>Methanocellaceae</taxon>
        <taxon>Methanocella</taxon>
    </lineage>
</organism>
<proteinExistence type="predicted"/>
<gene>
    <name evidence="1" type="ordered locus">Mtc_1292</name>
</gene>
<protein>
    <submittedName>
        <fullName evidence="1">Uncharacterized protein</fullName>
    </submittedName>
</protein>
<dbReference type="Proteomes" id="UP000005233">
    <property type="component" value="Chromosome"/>
</dbReference>